<feature type="domain" description="DNA-directed DNA polymerase X" evidence="24">
    <location>
        <begin position="3"/>
        <end position="316"/>
    </location>
</feature>
<dbReference type="EC" id="2.7.7.7" evidence="3"/>
<keyword evidence="8" id="KW-0808">Transferase</keyword>
<dbReference type="Proteomes" id="UP001595443">
    <property type="component" value="Unassembled WGS sequence"/>
</dbReference>
<keyword evidence="10" id="KW-0235">DNA replication</keyword>
<dbReference type="InterPro" id="IPR047967">
    <property type="entry name" value="PolX_PHP"/>
</dbReference>
<proteinExistence type="predicted"/>
<comment type="cofactor">
    <cofactor evidence="1">
        <name>Mg(2+)</name>
        <dbReference type="ChEBI" id="CHEBI:18420"/>
    </cofactor>
</comment>
<evidence type="ECO:0000256" key="10">
    <source>
        <dbReference type="ARBA" id="ARBA00022705"/>
    </source>
</evidence>
<dbReference type="Gene3D" id="3.30.460.10">
    <property type="entry name" value="Beta Polymerase, domain 2"/>
    <property type="match status" value="1"/>
</dbReference>
<feature type="domain" description="Helix-hairpin-helix DNA-binding motif class 1" evidence="22">
    <location>
        <begin position="94"/>
        <end position="113"/>
    </location>
</feature>
<evidence type="ECO:0000259" key="24">
    <source>
        <dbReference type="SMART" id="SM00483"/>
    </source>
</evidence>
<evidence type="ECO:0000256" key="1">
    <source>
        <dbReference type="ARBA" id="ARBA00001946"/>
    </source>
</evidence>
<evidence type="ECO:0000256" key="20">
    <source>
        <dbReference type="ARBA" id="ARBA00045548"/>
    </source>
</evidence>
<keyword evidence="15" id="KW-0234">DNA repair</keyword>
<evidence type="ECO:0000259" key="23">
    <source>
        <dbReference type="SMART" id="SM00481"/>
    </source>
</evidence>
<accession>A0ABV7AFW7</accession>
<dbReference type="PANTHER" id="PTHR36928:SF1">
    <property type="entry name" value="PHOSPHATASE YCDX-RELATED"/>
    <property type="match status" value="1"/>
</dbReference>
<dbReference type="NCBIfam" id="NF006375">
    <property type="entry name" value="PRK08609.1"/>
    <property type="match status" value="1"/>
</dbReference>
<keyword evidence="25" id="KW-0378">Hydrolase</keyword>
<keyword evidence="12" id="KW-0832">Ubl conjugation</keyword>
<keyword evidence="14" id="KW-0915">Sodium</keyword>
<dbReference type="Gene3D" id="1.10.150.110">
    <property type="entry name" value="DNA polymerase beta, N-terminal domain-like"/>
    <property type="match status" value="1"/>
</dbReference>
<dbReference type="Pfam" id="PF14716">
    <property type="entry name" value="HHH_8"/>
    <property type="match status" value="1"/>
</dbReference>
<keyword evidence="25" id="KW-0540">Nuclease</keyword>
<dbReference type="InterPro" id="IPR043519">
    <property type="entry name" value="NT_sf"/>
</dbReference>
<dbReference type="SMART" id="SM00278">
    <property type="entry name" value="HhH1"/>
    <property type="match status" value="3"/>
</dbReference>
<comment type="catalytic activity">
    <reaction evidence="21">
        <text>DNA(n) + a 2'-deoxyribonucleoside 5'-triphosphate = DNA(n+1) + diphosphate</text>
        <dbReference type="Rhea" id="RHEA:22508"/>
        <dbReference type="Rhea" id="RHEA-COMP:17339"/>
        <dbReference type="Rhea" id="RHEA-COMP:17340"/>
        <dbReference type="ChEBI" id="CHEBI:33019"/>
        <dbReference type="ChEBI" id="CHEBI:61560"/>
        <dbReference type="ChEBI" id="CHEBI:173112"/>
        <dbReference type="EC" id="2.7.7.7"/>
    </reaction>
</comment>
<evidence type="ECO:0000256" key="11">
    <source>
        <dbReference type="ARBA" id="ARBA00022763"/>
    </source>
</evidence>
<dbReference type="SUPFAM" id="SSF47781">
    <property type="entry name" value="RuvA domain 2-like"/>
    <property type="match status" value="1"/>
</dbReference>
<comment type="caution">
    <text evidence="25">The sequence shown here is derived from an EMBL/GenBank/DDBJ whole genome shotgun (WGS) entry which is preliminary data.</text>
</comment>
<dbReference type="InterPro" id="IPR029398">
    <property type="entry name" value="PolB_thumb"/>
</dbReference>
<evidence type="ECO:0000256" key="13">
    <source>
        <dbReference type="ARBA" id="ARBA00022932"/>
    </source>
</evidence>
<keyword evidence="11" id="KW-0227">DNA damage</keyword>
<dbReference type="Gene3D" id="3.30.210.10">
    <property type="entry name" value="DNA polymerase, thumb domain"/>
    <property type="match status" value="1"/>
</dbReference>
<dbReference type="InterPro" id="IPR016195">
    <property type="entry name" value="Pol/histidinol_Pase-like"/>
</dbReference>
<dbReference type="EMBL" id="JBHRSK010000004">
    <property type="protein sequence ID" value="MFC2968259.1"/>
    <property type="molecule type" value="Genomic_DNA"/>
</dbReference>
<dbReference type="EC" id="4.2.99.18" evidence="4"/>
<feature type="domain" description="Polymerase/histidinol phosphatase N-terminal" evidence="23">
    <location>
        <begin position="340"/>
        <end position="419"/>
    </location>
</feature>
<dbReference type="SUPFAM" id="SSF81301">
    <property type="entry name" value="Nucleotidyltransferase"/>
    <property type="match status" value="1"/>
</dbReference>
<sequence>MPVHNSEIAEAFDRIADLLEIEGANRFRVRAYRNAAMTLRSETRSMADLVARGADLSKLPTIGDDLAAKIAEFVRSGRIRLLEQLRGELPEGLVEVTAIPGIGPKRTRALYEALDIRSRDDLRRAAEAGRIAALPGFGDKSETKIRAELAHADLAEHRLRIDTAEDFAAPLLAFVRALPGVTAAEIAGSFRRRRETVGDLDIVAAAAEGAPVTAGFVRYDEVARVVSQGATRVTVILRAGLQVDLRVVAPESWGAALFYFTGSKAHNIACRKRAIARGLKLNEYGLFSGKSSVAGKTEADVYAAIGLPYILPELREDRGEIAAAEAGRLPDLIAPGDIRGDLHAHTEASDGHDTLADMAAAAQARGYGYLAITDHSPSARVAHGLDARRLAVQRDEIDRLNAGFKGFRLLKSSEVDILEDGRLDFPDAVLAELDLVVAAVHSGFNLSEAAQTGRLLKAMDNRHVSILAHPTGRLINERRAYAVDFERLARGAAERGCALELNANPLRLDLDDRQCRIARDAGVKIAISTDAHSVAGLEVMRFGIDQARRGWLEAGDVLNTRDWPALEPLLRRA</sequence>
<dbReference type="InterPro" id="IPR027421">
    <property type="entry name" value="DNA_pol_lamdba_lyase_dom_sf"/>
</dbReference>
<keyword evidence="26" id="KW-1185">Reference proteome</keyword>
<evidence type="ECO:0000256" key="5">
    <source>
        <dbReference type="ARBA" id="ARBA00020020"/>
    </source>
</evidence>
<keyword evidence="13" id="KW-0239">DNA-directed DNA polymerase</keyword>
<evidence type="ECO:0000256" key="4">
    <source>
        <dbReference type="ARBA" id="ARBA00012720"/>
    </source>
</evidence>
<dbReference type="InterPro" id="IPR002054">
    <property type="entry name" value="DNA-dir_DNA_pol_X"/>
</dbReference>
<evidence type="ECO:0000259" key="22">
    <source>
        <dbReference type="SMART" id="SM00278"/>
    </source>
</evidence>
<comment type="function">
    <text evidence="20">Repair polymerase that plays a key role in base-excision repair. During this process, the damaged base is excised by specific DNA glycosylases, the DNA backbone is nicked at the abasic site by an apurinic/apyrimidic (AP) endonuclease, and POLB removes 5'-deoxyribose-phosphate from the preincised AP site acting as a 5'-deoxyribose-phosphate lyase (5'-dRP lyase); through its DNA polymerase activity, it adds one nucleotide to the 3' end of the arising single-nucleotide gap. Conducts 'gap-filling' DNA synthesis in a stepwise distributive fashion rather than in a processive fashion as for other DNA polymerases. It is also able to cleave sugar-phosphate bonds 3' to an intact AP site, acting as an AP lyase.</text>
</comment>
<evidence type="ECO:0000256" key="9">
    <source>
        <dbReference type="ARBA" id="ARBA00022695"/>
    </source>
</evidence>
<dbReference type="RefSeq" id="WP_377832928.1">
    <property type="nucleotide sequence ID" value="NZ_JBHRSK010000004.1"/>
</dbReference>
<feature type="domain" description="Helix-hairpin-helix DNA-binding motif class 1" evidence="22">
    <location>
        <begin position="129"/>
        <end position="148"/>
    </location>
</feature>
<dbReference type="CDD" id="cd07436">
    <property type="entry name" value="PHP_PolX"/>
    <property type="match status" value="1"/>
</dbReference>
<evidence type="ECO:0000256" key="6">
    <source>
        <dbReference type="ARBA" id="ARBA00022481"/>
    </source>
</evidence>
<evidence type="ECO:0000313" key="26">
    <source>
        <dbReference type="Proteomes" id="UP001595443"/>
    </source>
</evidence>
<organism evidence="25 26">
    <name type="scientific">Acidimangrovimonas pyrenivorans</name>
    <dbReference type="NCBI Taxonomy" id="2030798"/>
    <lineage>
        <taxon>Bacteria</taxon>
        <taxon>Pseudomonadati</taxon>
        <taxon>Pseudomonadota</taxon>
        <taxon>Alphaproteobacteria</taxon>
        <taxon>Rhodobacterales</taxon>
        <taxon>Paracoccaceae</taxon>
        <taxon>Acidimangrovimonas</taxon>
    </lineage>
</organism>
<evidence type="ECO:0000256" key="18">
    <source>
        <dbReference type="ARBA" id="ARBA00044632"/>
    </source>
</evidence>
<dbReference type="InterPro" id="IPR010996">
    <property type="entry name" value="HHH_MUS81"/>
</dbReference>
<dbReference type="GO" id="GO:0004527">
    <property type="term" value="F:exonuclease activity"/>
    <property type="evidence" value="ECO:0007669"/>
    <property type="project" value="UniProtKB-KW"/>
</dbReference>
<evidence type="ECO:0000256" key="21">
    <source>
        <dbReference type="ARBA" id="ARBA00049244"/>
    </source>
</evidence>
<evidence type="ECO:0000256" key="12">
    <source>
        <dbReference type="ARBA" id="ARBA00022843"/>
    </source>
</evidence>
<evidence type="ECO:0000256" key="16">
    <source>
        <dbReference type="ARBA" id="ARBA00035717"/>
    </source>
</evidence>
<dbReference type="InterPro" id="IPR050243">
    <property type="entry name" value="PHP_phosphatase"/>
</dbReference>
<dbReference type="InterPro" id="IPR004013">
    <property type="entry name" value="PHP_dom"/>
</dbReference>
<dbReference type="Pfam" id="PF02811">
    <property type="entry name" value="PHP"/>
    <property type="match status" value="1"/>
</dbReference>
<dbReference type="SUPFAM" id="SSF47802">
    <property type="entry name" value="DNA polymerase beta, N-terminal domain-like"/>
    <property type="match status" value="1"/>
</dbReference>
<dbReference type="PRINTS" id="PR00870">
    <property type="entry name" value="DNAPOLXBETA"/>
</dbReference>
<reference evidence="26" key="1">
    <citation type="journal article" date="2019" name="Int. J. Syst. Evol. Microbiol.">
        <title>The Global Catalogue of Microorganisms (GCM) 10K type strain sequencing project: providing services to taxonomists for standard genome sequencing and annotation.</title>
        <authorList>
            <consortium name="The Broad Institute Genomics Platform"/>
            <consortium name="The Broad Institute Genome Sequencing Center for Infectious Disease"/>
            <person name="Wu L."/>
            <person name="Ma J."/>
        </authorList>
    </citation>
    <scope>NUCLEOTIDE SEQUENCE [LARGE SCALE GENOMIC DNA]</scope>
    <source>
        <strain evidence="26">KCTC 62192</strain>
    </source>
</reference>
<evidence type="ECO:0000256" key="8">
    <source>
        <dbReference type="ARBA" id="ARBA00022679"/>
    </source>
</evidence>
<keyword evidence="9" id="KW-0548">Nucleotidyltransferase</keyword>
<dbReference type="Gene3D" id="1.10.150.20">
    <property type="entry name" value="5' to 3' exonuclease, C-terminal subdomain"/>
    <property type="match status" value="1"/>
</dbReference>
<evidence type="ECO:0000313" key="25">
    <source>
        <dbReference type="EMBL" id="MFC2968259.1"/>
    </source>
</evidence>
<keyword evidence="6" id="KW-0488">Methylation</keyword>
<keyword evidence="25" id="KW-0269">Exonuclease</keyword>
<evidence type="ECO:0000256" key="2">
    <source>
        <dbReference type="ARBA" id="ARBA00004496"/>
    </source>
</evidence>
<evidence type="ECO:0000256" key="7">
    <source>
        <dbReference type="ARBA" id="ARBA00022634"/>
    </source>
</evidence>
<dbReference type="SMART" id="SM00483">
    <property type="entry name" value="POLXc"/>
    <property type="match status" value="1"/>
</dbReference>
<evidence type="ECO:0000256" key="19">
    <source>
        <dbReference type="ARBA" id="ARBA00044678"/>
    </source>
</evidence>
<dbReference type="SUPFAM" id="SSF89550">
    <property type="entry name" value="PHP domain-like"/>
    <property type="match status" value="1"/>
</dbReference>
<keyword evidence="7" id="KW-0237">DNA synthesis</keyword>
<comment type="catalytic activity">
    <reaction evidence="19">
        <text>a 5'-end 2'-deoxyribose-2'-deoxyribonucleotide-DNA = (2E,4S)-4-hydroxypenten-2-al-5-phosphate + a 5'-end 5'-phospho-2'-deoxyribonucleoside-DNA + H(+)</text>
        <dbReference type="Rhea" id="RHEA:76255"/>
        <dbReference type="Rhea" id="RHEA-COMP:13180"/>
        <dbReference type="Rhea" id="RHEA-COMP:18657"/>
        <dbReference type="ChEBI" id="CHEBI:15378"/>
        <dbReference type="ChEBI" id="CHEBI:136412"/>
        <dbReference type="ChEBI" id="CHEBI:195194"/>
        <dbReference type="ChEBI" id="CHEBI:195195"/>
    </reaction>
</comment>
<dbReference type="InterPro" id="IPR037160">
    <property type="entry name" value="DNA_Pol_thumb_sf"/>
</dbReference>
<dbReference type="SMART" id="SM00481">
    <property type="entry name" value="POLIIIAc"/>
    <property type="match status" value="1"/>
</dbReference>
<evidence type="ECO:0000256" key="17">
    <source>
        <dbReference type="ARBA" id="ARBA00035726"/>
    </source>
</evidence>
<dbReference type="Pfam" id="PF14791">
    <property type="entry name" value="DNA_pol_B_thumb"/>
    <property type="match status" value="1"/>
</dbReference>
<dbReference type="CDD" id="cd00141">
    <property type="entry name" value="NT_POLXc"/>
    <property type="match status" value="1"/>
</dbReference>
<evidence type="ECO:0000256" key="14">
    <source>
        <dbReference type="ARBA" id="ARBA00023053"/>
    </source>
</evidence>
<protein>
    <recommendedName>
        <fullName evidence="5">DNA polymerase beta</fullName>
        <ecNumber evidence="3">2.7.7.7</ecNumber>
        <ecNumber evidence="4">4.2.99.18</ecNumber>
    </recommendedName>
    <alternativeName>
        <fullName evidence="16">5'-deoxyribose-phosphate lyase</fullName>
    </alternativeName>
    <alternativeName>
        <fullName evidence="17">AP lyase</fullName>
    </alternativeName>
</protein>
<dbReference type="PIRSF" id="PIRSF005047">
    <property type="entry name" value="UCP005047_YshC"/>
    <property type="match status" value="1"/>
</dbReference>
<dbReference type="InterPro" id="IPR003141">
    <property type="entry name" value="Pol/His_phosphatase_N"/>
</dbReference>
<feature type="domain" description="Helix-hairpin-helix DNA-binding motif class 1" evidence="22">
    <location>
        <begin position="54"/>
        <end position="73"/>
    </location>
</feature>
<dbReference type="Gene3D" id="3.20.20.140">
    <property type="entry name" value="Metal-dependent hydrolases"/>
    <property type="match status" value="1"/>
</dbReference>
<dbReference type="InterPro" id="IPR002008">
    <property type="entry name" value="DNA_pol_X_beta-like"/>
</dbReference>
<dbReference type="InterPro" id="IPR003583">
    <property type="entry name" value="Hlx-hairpin-Hlx_DNA-bd_motif"/>
</dbReference>
<dbReference type="InterPro" id="IPR010994">
    <property type="entry name" value="RuvA_2-like"/>
</dbReference>
<name>A0ABV7AFW7_9RHOB</name>
<evidence type="ECO:0000256" key="15">
    <source>
        <dbReference type="ARBA" id="ARBA00023204"/>
    </source>
</evidence>
<dbReference type="Pfam" id="PF14520">
    <property type="entry name" value="HHH_5"/>
    <property type="match status" value="1"/>
</dbReference>
<comment type="catalytic activity">
    <reaction evidence="18">
        <text>2'-deoxyribonucleotide-(2'-deoxyribose 5'-phosphate)-2'-deoxyribonucleotide-DNA = a 3'-end 2'-deoxyribonucleotide-(2,3-dehydro-2,3-deoxyribose 5'-phosphate)-DNA + a 5'-end 5'-phospho-2'-deoxyribonucleoside-DNA + H(+)</text>
        <dbReference type="Rhea" id="RHEA:66592"/>
        <dbReference type="Rhea" id="RHEA-COMP:13180"/>
        <dbReference type="Rhea" id="RHEA-COMP:16897"/>
        <dbReference type="Rhea" id="RHEA-COMP:17067"/>
        <dbReference type="ChEBI" id="CHEBI:15378"/>
        <dbReference type="ChEBI" id="CHEBI:136412"/>
        <dbReference type="ChEBI" id="CHEBI:157695"/>
        <dbReference type="ChEBI" id="CHEBI:167181"/>
        <dbReference type="EC" id="4.2.99.18"/>
    </reaction>
</comment>
<gene>
    <name evidence="25" type="primary">polX</name>
    <name evidence="25" type="ORF">ACFOES_09150</name>
</gene>
<dbReference type="PANTHER" id="PTHR36928">
    <property type="entry name" value="PHOSPHATASE YCDX-RELATED"/>
    <property type="match status" value="1"/>
</dbReference>
<comment type="subcellular location">
    <subcellularLocation>
        <location evidence="2">Cytoplasm</location>
    </subcellularLocation>
</comment>
<evidence type="ECO:0000256" key="3">
    <source>
        <dbReference type="ARBA" id="ARBA00012417"/>
    </source>
</evidence>
<dbReference type="InterPro" id="IPR022311">
    <property type="entry name" value="PolX-like"/>
</dbReference>